<proteinExistence type="predicted"/>
<evidence type="ECO:0000313" key="1">
    <source>
        <dbReference type="EMBL" id="AJP02680.1"/>
    </source>
</evidence>
<keyword evidence="2" id="KW-1185">Reference proteome</keyword>
<reference evidence="1 2" key="1">
    <citation type="submission" date="2015-02" db="EMBL/GenBank/DDBJ databases">
        <title>Genome sequence of thermotolerant Streptomyces cyaneogriseus subsp. Noncyanogenus NMWT1, the producer of nematocidal antibiotics nemadectin.</title>
        <authorList>
            <person name="Wang H."/>
            <person name="Li C."/>
            <person name="Xiang W."/>
            <person name="Wang X."/>
        </authorList>
    </citation>
    <scope>NUCLEOTIDE SEQUENCE [LARGE SCALE GENOMIC DNA]</scope>
    <source>
        <strain evidence="1 2">NMWT 1</strain>
    </source>
</reference>
<protein>
    <submittedName>
        <fullName evidence="1">Uncharacterized protein</fullName>
    </submittedName>
</protein>
<gene>
    <name evidence="1" type="ORF">TU94_15515</name>
</gene>
<sequence length="101" mass="11549">MPYFMNNLMGESTDSPDEAQIRLILAAFQESDDEHTDVSLGHESGWTLSVFRDKRLLWENVEDTDVSPREGRLDSWDDVVDLILELSRGNIEAVDTFGWDS</sequence>
<dbReference type="RefSeq" id="WP_044382471.1">
    <property type="nucleotide sequence ID" value="NZ_CP010849.1"/>
</dbReference>
<name>A0A0C5G2A5_9ACTN</name>
<dbReference type="KEGG" id="scw:TU94_15515"/>
<dbReference type="HOGENOM" id="CLU_2289996_0_0_11"/>
<dbReference type="PATRIC" id="fig|477245.3.peg.3288"/>
<dbReference type="AlphaFoldDB" id="A0A0C5G2A5"/>
<evidence type="ECO:0000313" key="2">
    <source>
        <dbReference type="Proteomes" id="UP000032234"/>
    </source>
</evidence>
<dbReference type="Proteomes" id="UP000032234">
    <property type="component" value="Chromosome"/>
</dbReference>
<dbReference type="EMBL" id="CP010849">
    <property type="protein sequence ID" value="AJP02680.1"/>
    <property type="molecule type" value="Genomic_DNA"/>
</dbReference>
<dbReference type="OrthoDB" id="4228653at2"/>
<accession>A0A0C5G2A5</accession>
<organism evidence="1 2">
    <name type="scientific">Streptomyces cyaneogriseus subsp. noncyanogenus</name>
    <dbReference type="NCBI Taxonomy" id="477245"/>
    <lineage>
        <taxon>Bacteria</taxon>
        <taxon>Bacillati</taxon>
        <taxon>Actinomycetota</taxon>
        <taxon>Actinomycetes</taxon>
        <taxon>Kitasatosporales</taxon>
        <taxon>Streptomycetaceae</taxon>
        <taxon>Streptomyces</taxon>
    </lineage>
</organism>